<organism evidence="1 2">
    <name type="scientific">Caerostris darwini</name>
    <dbReference type="NCBI Taxonomy" id="1538125"/>
    <lineage>
        <taxon>Eukaryota</taxon>
        <taxon>Metazoa</taxon>
        <taxon>Ecdysozoa</taxon>
        <taxon>Arthropoda</taxon>
        <taxon>Chelicerata</taxon>
        <taxon>Arachnida</taxon>
        <taxon>Araneae</taxon>
        <taxon>Araneomorphae</taxon>
        <taxon>Entelegynae</taxon>
        <taxon>Araneoidea</taxon>
        <taxon>Araneidae</taxon>
        <taxon>Caerostris</taxon>
    </lineage>
</organism>
<gene>
    <name evidence="1" type="ORF">CDAR_524681</name>
</gene>
<dbReference type="EMBL" id="BPLQ01005290">
    <property type="protein sequence ID" value="GIY13859.1"/>
    <property type="molecule type" value="Genomic_DNA"/>
</dbReference>
<reference evidence="1 2" key="1">
    <citation type="submission" date="2021-06" db="EMBL/GenBank/DDBJ databases">
        <title>Caerostris darwini draft genome.</title>
        <authorList>
            <person name="Kono N."/>
            <person name="Arakawa K."/>
        </authorList>
    </citation>
    <scope>NUCLEOTIDE SEQUENCE [LARGE SCALE GENOMIC DNA]</scope>
</reference>
<accession>A0AAV4QYH0</accession>
<dbReference type="AlphaFoldDB" id="A0AAV4QYH0"/>
<comment type="caution">
    <text evidence="1">The sequence shown here is derived from an EMBL/GenBank/DDBJ whole genome shotgun (WGS) entry which is preliminary data.</text>
</comment>
<keyword evidence="2" id="KW-1185">Reference proteome</keyword>
<dbReference type="Proteomes" id="UP001054837">
    <property type="component" value="Unassembled WGS sequence"/>
</dbReference>
<proteinExistence type="predicted"/>
<evidence type="ECO:0000313" key="2">
    <source>
        <dbReference type="Proteomes" id="UP001054837"/>
    </source>
</evidence>
<sequence>MKLDQPFFGTFPGMSPGASRRRPVSGHVTHIAFGRRYRSTPRRCGLSTHAIGGEGRGVVSFEVIPHLAHSLCLQNRIDTLCVCVIRSILNEFVRKCSVNLILFRDVC</sequence>
<name>A0AAV4QYH0_9ARAC</name>
<protein>
    <submittedName>
        <fullName evidence="1">Uncharacterized protein</fullName>
    </submittedName>
</protein>
<evidence type="ECO:0000313" key="1">
    <source>
        <dbReference type="EMBL" id="GIY13859.1"/>
    </source>
</evidence>